<name>A0A8X7QHJ6_BRACI</name>
<evidence type="ECO:0000256" key="1">
    <source>
        <dbReference type="SAM" id="MobiDB-lite"/>
    </source>
</evidence>
<evidence type="ECO:0000313" key="3">
    <source>
        <dbReference type="Proteomes" id="UP000886595"/>
    </source>
</evidence>
<feature type="region of interest" description="Disordered" evidence="1">
    <location>
        <begin position="91"/>
        <end position="164"/>
    </location>
</feature>
<evidence type="ECO:0000313" key="2">
    <source>
        <dbReference type="EMBL" id="KAG2270521.1"/>
    </source>
</evidence>
<protein>
    <submittedName>
        <fullName evidence="2">Uncharacterized protein</fullName>
    </submittedName>
</protein>
<comment type="caution">
    <text evidence="2">The sequence shown here is derived from an EMBL/GenBank/DDBJ whole genome shotgun (WGS) entry which is preliminary data.</text>
</comment>
<feature type="compositionally biased region" description="Acidic residues" evidence="1">
    <location>
        <begin position="116"/>
        <end position="125"/>
    </location>
</feature>
<sequence length="219" mass="24621">MNEGSGEARESKPTDQQEKEVPMVAHIAEFSQKKEETVELVHVDEGLDLANEYSTALDDPERLLSYLPGRPDQSLPSWSDFAEVTRHIHPAGSPERFLPNLVPEVETGNDNGVGEDFQDLSDEESEVKGAIYYDPDADGDEVGNEENKEEGEIEKSHVESETVKKRGAKKKLFKNVGIGAGVPQSRDWYKALYVHASVRRLRMDLARERASSRWMIRVP</sequence>
<accession>A0A8X7QHJ6</accession>
<feature type="compositionally biased region" description="Basic and acidic residues" evidence="1">
    <location>
        <begin position="1"/>
        <end position="21"/>
    </location>
</feature>
<gene>
    <name evidence="2" type="ORF">Bca52824_065076</name>
</gene>
<reference evidence="2 3" key="1">
    <citation type="submission" date="2020-02" db="EMBL/GenBank/DDBJ databases">
        <authorList>
            <person name="Ma Q."/>
            <person name="Huang Y."/>
            <person name="Song X."/>
            <person name="Pei D."/>
        </authorList>
    </citation>
    <scope>NUCLEOTIDE SEQUENCE [LARGE SCALE GENOMIC DNA]</scope>
    <source>
        <strain evidence="2">Sxm20200214</strain>
        <tissue evidence="2">Leaf</tissue>
    </source>
</reference>
<keyword evidence="3" id="KW-1185">Reference proteome</keyword>
<feature type="compositionally biased region" description="Basic and acidic residues" evidence="1">
    <location>
        <begin position="153"/>
        <end position="164"/>
    </location>
</feature>
<feature type="region of interest" description="Disordered" evidence="1">
    <location>
        <begin position="1"/>
        <end position="22"/>
    </location>
</feature>
<dbReference type="Proteomes" id="UP000886595">
    <property type="component" value="Unassembled WGS sequence"/>
</dbReference>
<feature type="compositionally biased region" description="Acidic residues" evidence="1">
    <location>
        <begin position="135"/>
        <end position="152"/>
    </location>
</feature>
<dbReference type="EMBL" id="JAAMPC010000013">
    <property type="protein sequence ID" value="KAG2270521.1"/>
    <property type="molecule type" value="Genomic_DNA"/>
</dbReference>
<proteinExistence type="predicted"/>
<organism evidence="2 3">
    <name type="scientific">Brassica carinata</name>
    <name type="common">Ethiopian mustard</name>
    <name type="synonym">Abyssinian cabbage</name>
    <dbReference type="NCBI Taxonomy" id="52824"/>
    <lineage>
        <taxon>Eukaryota</taxon>
        <taxon>Viridiplantae</taxon>
        <taxon>Streptophyta</taxon>
        <taxon>Embryophyta</taxon>
        <taxon>Tracheophyta</taxon>
        <taxon>Spermatophyta</taxon>
        <taxon>Magnoliopsida</taxon>
        <taxon>eudicotyledons</taxon>
        <taxon>Gunneridae</taxon>
        <taxon>Pentapetalae</taxon>
        <taxon>rosids</taxon>
        <taxon>malvids</taxon>
        <taxon>Brassicales</taxon>
        <taxon>Brassicaceae</taxon>
        <taxon>Brassiceae</taxon>
        <taxon>Brassica</taxon>
    </lineage>
</organism>
<dbReference type="OrthoDB" id="10469336at2759"/>
<dbReference type="AlphaFoldDB" id="A0A8X7QHJ6"/>